<dbReference type="Proteomes" id="UP000187013">
    <property type="component" value="Unassembled WGS sequence"/>
</dbReference>
<dbReference type="InterPro" id="IPR030379">
    <property type="entry name" value="G_SEPTIN_dom"/>
</dbReference>
<evidence type="ECO:0000256" key="3">
    <source>
        <dbReference type="ARBA" id="ARBA00023134"/>
    </source>
</evidence>
<feature type="domain" description="Septin-type G" evidence="4">
    <location>
        <begin position="15"/>
        <end position="263"/>
    </location>
</feature>
<dbReference type="SUPFAM" id="SSF52540">
    <property type="entry name" value="P-loop containing nucleoside triphosphate hydrolases"/>
    <property type="match status" value="1"/>
</dbReference>
<proteinExistence type="predicted"/>
<evidence type="ECO:0000256" key="1">
    <source>
        <dbReference type="ARBA" id="ARBA00004266"/>
    </source>
</evidence>
<evidence type="ECO:0000259" key="4">
    <source>
        <dbReference type="PROSITE" id="PS51719"/>
    </source>
</evidence>
<keyword evidence="2" id="KW-0547">Nucleotide-binding</keyword>
<name>A0A1Q2ZTN6_ZYGRO</name>
<dbReference type="AlphaFoldDB" id="A0A1Q2ZTN6"/>
<dbReference type="Gene3D" id="3.40.50.300">
    <property type="entry name" value="P-loop containing nucleotide triphosphate hydrolases"/>
    <property type="match status" value="1"/>
</dbReference>
<sequence>MPSAADIRRRRNASKEYRLCMLVLGERGIGKKTFLNNLCGKTVFPTEERIKEVPEPSQAHASPDIQLTTELVQLDDARSTPIDIVLFPGCGDCMDNTSTPGKIKEYLDAQFDIVLNEELRIKRSRVDTDSRSHVCIYFIRATSRGLREFDVQLMKQLGDRVNIIPVIGKADLLTSEELQHNKKLIMHDIAKHELNVFDFKNDKLQDSLVEADDFLCDGRNEKIPDVNIRDMLPFALICGDKEITEPRGEIAHVRNYQWGQIVV</sequence>
<accession>A0A1Q2ZTN6</accession>
<dbReference type="GO" id="GO:0031105">
    <property type="term" value="C:septin complex"/>
    <property type="evidence" value="ECO:0007669"/>
    <property type="project" value="UniProtKB-ARBA"/>
</dbReference>
<gene>
    <name evidence="5" type="ORF">ZYGR_0A04180</name>
</gene>
<evidence type="ECO:0000313" key="6">
    <source>
        <dbReference type="Proteomes" id="UP000187013"/>
    </source>
</evidence>
<dbReference type="PIRSF" id="PIRSF006698">
    <property type="entry name" value="Septin"/>
    <property type="match status" value="1"/>
</dbReference>
<dbReference type="InterPro" id="IPR016491">
    <property type="entry name" value="Septin"/>
</dbReference>
<dbReference type="PROSITE" id="PS51719">
    <property type="entry name" value="G_SEPTIN"/>
    <property type="match status" value="1"/>
</dbReference>
<comment type="subcellular location">
    <subcellularLocation>
        <location evidence="1">Bud neck</location>
    </subcellularLocation>
</comment>
<reference evidence="5 6" key="1">
    <citation type="submission" date="2016-08" db="EMBL/GenBank/DDBJ databases">
        <title>Draft genome sequence of allopolyploid Zygosaccharomyces rouxii.</title>
        <authorList>
            <person name="Watanabe J."/>
            <person name="Uehara K."/>
            <person name="Mogi Y."/>
            <person name="Tsukioka Y."/>
        </authorList>
    </citation>
    <scope>NUCLEOTIDE SEQUENCE [LARGE SCALE GENOMIC DNA]</scope>
    <source>
        <strain evidence="5 6">NBRC 110957</strain>
    </source>
</reference>
<dbReference type="GO" id="GO:0005935">
    <property type="term" value="C:cellular bud neck"/>
    <property type="evidence" value="ECO:0007669"/>
    <property type="project" value="UniProtKB-SubCell"/>
</dbReference>
<comment type="caution">
    <text evidence="5">The sequence shown here is derived from an EMBL/GenBank/DDBJ whole genome shotgun (WGS) entry which is preliminary data.</text>
</comment>
<dbReference type="EMBL" id="BDGX01000001">
    <property type="protein sequence ID" value="GAV46821.1"/>
    <property type="molecule type" value="Genomic_DNA"/>
</dbReference>
<dbReference type="eggNOG" id="KOG2655">
    <property type="taxonomic scope" value="Eukaryota"/>
</dbReference>
<dbReference type="PANTHER" id="PTHR18884">
    <property type="entry name" value="SEPTIN"/>
    <property type="match status" value="1"/>
</dbReference>
<protein>
    <recommendedName>
        <fullName evidence="4">Septin-type G domain-containing protein</fullName>
    </recommendedName>
</protein>
<evidence type="ECO:0000256" key="2">
    <source>
        <dbReference type="ARBA" id="ARBA00022741"/>
    </source>
</evidence>
<dbReference type="OrthoDB" id="416553at2759"/>
<keyword evidence="3" id="KW-0342">GTP-binding</keyword>
<evidence type="ECO:0000313" key="5">
    <source>
        <dbReference type="EMBL" id="GAV46821.1"/>
    </source>
</evidence>
<dbReference type="GO" id="GO:0005525">
    <property type="term" value="F:GTP binding"/>
    <property type="evidence" value="ECO:0007669"/>
    <property type="project" value="UniProtKB-KW"/>
</dbReference>
<organism evidence="5 6">
    <name type="scientific">Zygosaccharomyces rouxii</name>
    <dbReference type="NCBI Taxonomy" id="4956"/>
    <lineage>
        <taxon>Eukaryota</taxon>
        <taxon>Fungi</taxon>
        <taxon>Dikarya</taxon>
        <taxon>Ascomycota</taxon>
        <taxon>Saccharomycotina</taxon>
        <taxon>Saccharomycetes</taxon>
        <taxon>Saccharomycetales</taxon>
        <taxon>Saccharomycetaceae</taxon>
        <taxon>Zygosaccharomyces</taxon>
    </lineage>
</organism>
<dbReference type="InterPro" id="IPR027417">
    <property type="entry name" value="P-loop_NTPase"/>
</dbReference>
<dbReference type="Pfam" id="PF00735">
    <property type="entry name" value="Septin"/>
    <property type="match status" value="1"/>
</dbReference>